<dbReference type="VEuPathDB" id="FungiDB:I302_01769"/>
<protein>
    <submittedName>
        <fullName evidence="1">Uncharacterized protein</fullName>
    </submittedName>
</protein>
<sequence>MSTYIDFHDCSVRTIAHLESQINSQEDPSYILAKVDILRDKSQYNQEWGPTYYSEKLANLWYPTRNPGWLTKDEREQAYRDTMNPLTDSPRSHVNQFASVINDIKHDLDCCTPRQSDYVDLRGMDRYDPQTPGEAFVDSMLWEDLPTLLEIAGTWNENIERYRLQWEWEKNRSCWRSSLCPP</sequence>
<gene>
    <name evidence="1" type="ORF">I302_01769</name>
</gene>
<reference evidence="1" key="1">
    <citation type="submission" date="2013-07" db="EMBL/GenBank/DDBJ databases">
        <title>The Genome Sequence of Cryptococcus bestiolae CBS10118.</title>
        <authorList>
            <consortium name="The Broad Institute Genome Sequencing Platform"/>
            <person name="Cuomo C."/>
            <person name="Litvintseva A."/>
            <person name="Chen Y."/>
            <person name="Heitman J."/>
            <person name="Sun S."/>
            <person name="Springer D."/>
            <person name="Dromer F."/>
            <person name="Young S.K."/>
            <person name="Zeng Q."/>
            <person name="Gargeya S."/>
            <person name="Fitzgerald M."/>
            <person name="Abouelleil A."/>
            <person name="Alvarado L."/>
            <person name="Berlin A.M."/>
            <person name="Chapman S.B."/>
            <person name="Dewar J."/>
            <person name="Goldberg J."/>
            <person name="Griggs A."/>
            <person name="Gujja S."/>
            <person name="Hansen M."/>
            <person name="Howarth C."/>
            <person name="Imamovic A."/>
            <person name="Larimer J."/>
            <person name="McCowan C."/>
            <person name="Murphy C."/>
            <person name="Pearson M."/>
            <person name="Priest M."/>
            <person name="Roberts A."/>
            <person name="Saif S."/>
            <person name="Shea T."/>
            <person name="Sykes S."/>
            <person name="Wortman J."/>
            <person name="Nusbaum C."/>
            <person name="Birren B."/>
        </authorList>
    </citation>
    <scope>NUCLEOTIDE SEQUENCE [LARGE SCALE GENOMIC DNA]</scope>
    <source>
        <strain evidence="1">CBS 10118</strain>
    </source>
</reference>
<accession>A0A1B9GGS5</accession>
<organism evidence="1">
    <name type="scientific">Kwoniella bestiolae CBS 10118</name>
    <dbReference type="NCBI Taxonomy" id="1296100"/>
    <lineage>
        <taxon>Eukaryota</taxon>
        <taxon>Fungi</taxon>
        <taxon>Dikarya</taxon>
        <taxon>Basidiomycota</taxon>
        <taxon>Agaricomycotina</taxon>
        <taxon>Tremellomycetes</taxon>
        <taxon>Tremellales</taxon>
        <taxon>Cryptococcaceae</taxon>
        <taxon>Kwoniella</taxon>
    </lineage>
</organism>
<name>A0A1B9GGS5_9TREE</name>
<proteinExistence type="predicted"/>
<dbReference type="AlphaFoldDB" id="A0A1B9GGS5"/>
<reference evidence="1" key="2">
    <citation type="submission" date="2014-01" db="EMBL/GenBank/DDBJ databases">
        <title>Evolution of pathogenesis and genome organization in the Tremellales.</title>
        <authorList>
            <person name="Cuomo C."/>
            <person name="Litvintseva A."/>
            <person name="Heitman J."/>
            <person name="Chen Y."/>
            <person name="Sun S."/>
            <person name="Springer D."/>
            <person name="Dromer F."/>
            <person name="Young S."/>
            <person name="Zeng Q."/>
            <person name="Chapman S."/>
            <person name="Gujja S."/>
            <person name="Saif S."/>
            <person name="Birren B."/>
        </authorList>
    </citation>
    <scope>NUCLEOTIDE SEQUENCE</scope>
    <source>
        <strain evidence="1">CBS 10118</strain>
    </source>
</reference>
<evidence type="ECO:0000313" key="1">
    <source>
        <dbReference type="EMBL" id="OCF30250.1"/>
    </source>
</evidence>
<dbReference type="EMBL" id="KI894018">
    <property type="protein sequence ID" value="OCF30250.1"/>
    <property type="molecule type" value="Genomic_DNA"/>
</dbReference>